<dbReference type="Pfam" id="PF00440">
    <property type="entry name" value="TetR_N"/>
    <property type="match status" value="1"/>
</dbReference>
<accession>A0AB38XSU3</accession>
<dbReference type="GO" id="GO:0003677">
    <property type="term" value="F:DNA binding"/>
    <property type="evidence" value="ECO:0007669"/>
    <property type="project" value="UniProtKB-UniRule"/>
</dbReference>
<feature type="DNA-binding region" description="H-T-H motif" evidence="2">
    <location>
        <begin position="41"/>
        <end position="60"/>
    </location>
</feature>
<feature type="domain" description="HTH tetR-type" evidence="4">
    <location>
        <begin position="14"/>
        <end position="78"/>
    </location>
</feature>
<dbReference type="SUPFAM" id="SSF46689">
    <property type="entry name" value="Homeodomain-like"/>
    <property type="match status" value="1"/>
</dbReference>
<evidence type="ECO:0000256" key="1">
    <source>
        <dbReference type="ARBA" id="ARBA00023125"/>
    </source>
</evidence>
<organism evidence="5 6">
    <name type="scientific">Corynebacterium amycolatum</name>
    <dbReference type="NCBI Taxonomy" id="43765"/>
    <lineage>
        <taxon>Bacteria</taxon>
        <taxon>Bacillati</taxon>
        <taxon>Actinomycetota</taxon>
        <taxon>Actinomycetes</taxon>
        <taxon>Mycobacteriales</taxon>
        <taxon>Corynebacteriaceae</taxon>
        <taxon>Corynebacterium</taxon>
    </lineage>
</organism>
<gene>
    <name evidence="5" type="ORF">P2W56_06055</name>
</gene>
<dbReference type="GeneID" id="92769270"/>
<evidence type="ECO:0000259" key="4">
    <source>
        <dbReference type="PROSITE" id="PS50977"/>
    </source>
</evidence>
<evidence type="ECO:0000313" key="6">
    <source>
        <dbReference type="Proteomes" id="UP001220238"/>
    </source>
</evidence>
<dbReference type="EMBL" id="CP120206">
    <property type="protein sequence ID" value="WET43021.1"/>
    <property type="molecule type" value="Genomic_DNA"/>
</dbReference>
<reference evidence="5" key="1">
    <citation type="submission" date="2023-03" db="EMBL/GenBank/DDBJ databases">
        <title>Corynebacterium amycolatum SB-1.</title>
        <authorList>
            <person name="Jo H."/>
        </authorList>
    </citation>
    <scope>NUCLEOTIDE SEQUENCE</scope>
    <source>
        <strain evidence="5">SB-1</strain>
    </source>
</reference>
<feature type="compositionally biased region" description="Polar residues" evidence="3">
    <location>
        <begin position="207"/>
        <end position="220"/>
    </location>
</feature>
<dbReference type="PROSITE" id="PS50977">
    <property type="entry name" value="HTH_TETR_2"/>
    <property type="match status" value="1"/>
</dbReference>
<name>A0AB38XSU3_CORAY</name>
<proteinExistence type="predicted"/>
<dbReference type="Proteomes" id="UP001220238">
    <property type="component" value="Chromosome"/>
</dbReference>
<dbReference type="RefSeq" id="WP_052155599.1">
    <property type="nucleotide sequence ID" value="NZ_CP046975.1"/>
</dbReference>
<dbReference type="InterPro" id="IPR009057">
    <property type="entry name" value="Homeodomain-like_sf"/>
</dbReference>
<protein>
    <submittedName>
        <fullName evidence="5">TetR/AcrR family transcriptional regulator</fullName>
    </submittedName>
</protein>
<evidence type="ECO:0000313" key="5">
    <source>
        <dbReference type="EMBL" id="WET43021.1"/>
    </source>
</evidence>
<sequence length="228" mass="25006">MPRISAATVVEHRRQVNEKLMDAASSLLAKQTLSDIEAPLKVGEIAKEAGIARSSFYRYYNTVDDLVAALVLRDFPEWKATVGTSVKEAKDPISAARAFVRANISMASDSKHAWRTAVFSYHFHQDAQREIGAIHSELHDILVVAITKLDSLAESQGYLVARTIQNIVNSAVTAVEALSLNDEQLDTYIAWHEEAVEAILVSATAQATNPPQRDASTQLSPDPHEAEQ</sequence>
<dbReference type="InterPro" id="IPR001647">
    <property type="entry name" value="HTH_TetR"/>
</dbReference>
<evidence type="ECO:0000256" key="2">
    <source>
        <dbReference type="PROSITE-ProRule" id="PRU00335"/>
    </source>
</evidence>
<keyword evidence="1 2" id="KW-0238">DNA-binding</keyword>
<evidence type="ECO:0000256" key="3">
    <source>
        <dbReference type="SAM" id="MobiDB-lite"/>
    </source>
</evidence>
<feature type="region of interest" description="Disordered" evidence="3">
    <location>
        <begin position="207"/>
        <end position="228"/>
    </location>
</feature>
<dbReference type="Gene3D" id="1.10.357.10">
    <property type="entry name" value="Tetracycline Repressor, domain 2"/>
    <property type="match status" value="1"/>
</dbReference>
<dbReference type="AlphaFoldDB" id="A0AB38XSU3"/>